<dbReference type="AlphaFoldDB" id="A0A2G5HEC4"/>
<comment type="caution">
    <text evidence="2">The sequence shown here is derived from an EMBL/GenBank/DDBJ whole genome shotgun (WGS) entry which is preliminary data.</text>
</comment>
<feature type="compositionally biased region" description="Basic and acidic residues" evidence="1">
    <location>
        <begin position="36"/>
        <end position="63"/>
    </location>
</feature>
<evidence type="ECO:0000313" key="2">
    <source>
        <dbReference type="EMBL" id="PIA90868.1"/>
    </source>
</evidence>
<organism evidence="2 3">
    <name type="scientific">Cercospora beticola</name>
    <name type="common">Sugarbeet leaf spot fungus</name>
    <dbReference type="NCBI Taxonomy" id="122368"/>
    <lineage>
        <taxon>Eukaryota</taxon>
        <taxon>Fungi</taxon>
        <taxon>Dikarya</taxon>
        <taxon>Ascomycota</taxon>
        <taxon>Pezizomycotina</taxon>
        <taxon>Dothideomycetes</taxon>
        <taxon>Dothideomycetidae</taxon>
        <taxon>Mycosphaerellales</taxon>
        <taxon>Mycosphaerellaceae</taxon>
        <taxon>Cercospora</taxon>
    </lineage>
</organism>
<reference evidence="2 3" key="1">
    <citation type="submission" date="2015-10" db="EMBL/GenBank/DDBJ databases">
        <title>The cercosporin biosynthetic gene cluster was horizontally transferred to several fungal lineages and shown to be expanded in Cercospora beticola based on microsynteny with recipient genomes.</title>
        <authorList>
            <person name="De Jonge R."/>
            <person name="Ebert M.K."/>
            <person name="Suttle J.C."/>
            <person name="Jurick Ii W.M."/>
            <person name="Secor G.A."/>
            <person name="Thomma B.P."/>
            <person name="Van De Peer Y."/>
            <person name="Bolton M.D."/>
        </authorList>
    </citation>
    <scope>NUCLEOTIDE SEQUENCE [LARGE SCALE GENOMIC DNA]</scope>
    <source>
        <strain evidence="2 3">09-40</strain>
    </source>
</reference>
<feature type="region of interest" description="Disordered" evidence="1">
    <location>
        <begin position="1"/>
        <end position="71"/>
    </location>
</feature>
<proteinExistence type="predicted"/>
<dbReference type="Proteomes" id="UP000230605">
    <property type="component" value="Chromosome 9"/>
</dbReference>
<sequence length="191" mass="21187">MTPYRSDWSCKDTSGRACGVPNSLLKAGKKGSRRHERYEAKKENARSGRGYETKRRGNEDPHAMSETLSMGQRSQCLESKCATTNGTVSVTFTIQDTASSRAHSASERAVCVCGGRDISDDEHCLRSARPRSGNYVRSRILECPSNELERKRHRPESAKTSVIMNTCSHRELLYVPGETMSEVAITPIACK</sequence>
<evidence type="ECO:0000256" key="1">
    <source>
        <dbReference type="SAM" id="MobiDB-lite"/>
    </source>
</evidence>
<protein>
    <submittedName>
        <fullName evidence="2">Uncharacterized protein</fullName>
    </submittedName>
</protein>
<evidence type="ECO:0000313" key="3">
    <source>
        <dbReference type="Proteomes" id="UP000230605"/>
    </source>
</evidence>
<accession>A0A2G5HEC4</accession>
<name>A0A2G5HEC4_CERBT</name>
<gene>
    <name evidence="2" type="ORF">CB0940_11016</name>
</gene>
<dbReference type="EMBL" id="LKMD01000107">
    <property type="protein sequence ID" value="PIA90868.1"/>
    <property type="molecule type" value="Genomic_DNA"/>
</dbReference>